<reference evidence="1" key="1">
    <citation type="submission" date="2022-06" db="EMBL/GenBank/DDBJ databases">
        <authorList>
            <consortium name="SYNGENTA / RWTH Aachen University"/>
        </authorList>
    </citation>
    <scope>NUCLEOTIDE SEQUENCE</scope>
</reference>
<proteinExistence type="predicted"/>
<accession>A0AAV0B8P5</accession>
<dbReference type="AlphaFoldDB" id="A0AAV0B8P5"/>
<evidence type="ECO:0000313" key="2">
    <source>
        <dbReference type="Proteomes" id="UP001153365"/>
    </source>
</evidence>
<organism evidence="1 2">
    <name type="scientific">Phakopsora pachyrhizi</name>
    <name type="common">Asian soybean rust disease fungus</name>
    <dbReference type="NCBI Taxonomy" id="170000"/>
    <lineage>
        <taxon>Eukaryota</taxon>
        <taxon>Fungi</taxon>
        <taxon>Dikarya</taxon>
        <taxon>Basidiomycota</taxon>
        <taxon>Pucciniomycotina</taxon>
        <taxon>Pucciniomycetes</taxon>
        <taxon>Pucciniales</taxon>
        <taxon>Phakopsoraceae</taxon>
        <taxon>Phakopsora</taxon>
    </lineage>
</organism>
<keyword evidence="2" id="KW-1185">Reference proteome</keyword>
<dbReference type="EMBL" id="CALTRL010003714">
    <property type="protein sequence ID" value="CAH7681800.1"/>
    <property type="molecule type" value="Genomic_DNA"/>
</dbReference>
<sequence length="61" mass="6902">MRDVVEVLVQGGFYWILMDFEDEGVAVEENGWHHWKEEKKLGGGAHKGQSDWSKIIGAMGL</sequence>
<name>A0AAV0B8P5_PHAPC</name>
<gene>
    <name evidence="1" type="ORF">PPACK8108_LOCUS14450</name>
</gene>
<dbReference type="Proteomes" id="UP001153365">
    <property type="component" value="Unassembled WGS sequence"/>
</dbReference>
<evidence type="ECO:0000313" key="1">
    <source>
        <dbReference type="EMBL" id="CAH7681800.1"/>
    </source>
</evidence>
<comment type="caution">
    <text evidence="1">The sequence shown here is derived from an EMBL/GenBank/DDBJ whole genome shotgun (WGS) entry which is preliminary data.</text>
</comment>
<protein>
    <submittedName>
        <fullName evidence="1">Uncharacterized protein</fullName>
    </submittedName>
</protein>